<reference evidence="2 3" key="1">
    <citation type="submission" date="2024-06" db="EMBL/GenBank/DDBJ databases">
        <title>The Natural Products Discovery Center: Release of the First 8490 Sequenced Strains for Exploring Actinobacteria Biosynthetic Diversity.</title>
        <authorList>
            <person name="Kalkreuter E."/>
            <person name="Kautsar S.A."/>
            <person name="Yang D."/>
            <person name="Bader C.D."/>
            <person name="Teijaro C.N."/>
            <person name="Fluegel L."/>
            <person name="Davis C.M."/>
            <person name="Simpson J.R."/>
            <person name="Lauterbach L."/>
            <person name="Steele A.D."/>
            <person name="Gui C."/>
            <person name="Meng S."/>
            <person name="Li G."/>
            <person name="Viehrig K."/>
            <person name="Ye F."/>
            <person name="Su P."/>
            <person name="Kiefer A.F."/>
            <person name="Nichols A."/>
            <person name="Cepeda A.J."/>
            <person name="Yan W."/>
            <person name="Fan B."/>
            <person name="Jiang Y."/>
            <person name="Adhikari A."/>
            <person name="Zheng C.-J."/>
            <person name="Schuster L."/>
            <person name="Cowan T.M."/>
            <person name="Smanski M.J."/>
            <person name="Chevrette M.G."/>
            <person name="De Carvalho L.P.S."/>
            <person name="Shen B."/>
        </authorList>
    </citation>
    <scope>NUCLEOTIDE SEQUENCE [LARGE SCALE GENOMIC DNA]</scope>
    <source>
        <strain evidence="2 3">NPDC001694</strain>
    </source>
</reference>
<dbReference type="Proteomes" id="UP001490365">
    <property type="component" value="Unassembled WGS sequence"/>
</dbReference>
<gene>
    <name evidence="2" type="ORF">ABT211_18685</name>
</gene>
<dbReference type="EMBL" id="JBEOZM010000007">
    <property type="protein sequence ID" value="MER6269302.1"/>
    <property type="molecule type" value="Genomic_DNA"/>
</dbReference>
<proteinExistence type="predicted"/>
<organism evidence="2 3">
    <name type="scientific">Streptomyces sp. 900105755</name>
    <dbReference type="NCBI Taxonomy" id="3154389"/>
    <lineage>
        <taxon>Bacteria</taxon>
        <taxon>Bacillati</taxon>
        <taxon>Actinomycetota</taxon>
        <taxon>Actinomycetes</taxon>
        <taxon>Kitasatosporales</taxon>
        <taxon>Streptomycetaceae</taxon>
        <taxon>Streptomyces</taxon>
    </lineage>
</organism>
<protein>
    <submittedName>
        <fullName evidence="2">Uncharacterized protein</fullName>
    </submittedName>
</protein>
<comment type="caution">
    <text evidence="2">The sequence shown here is derived from an EMBL/GenBank/DDBJ whole genome shotgun (WGS) entry which is preliminary data.</text>
</comment>
<evidence type="ECO:0000256" key="1">
    <source>
        <dbReference type="SAM" id="MobiDB-lite"/>
    </source>
</evidence>
<keyword evidence="3" id="KW-1185">Reference proteome</keyword>
<evidence type="ECO:0000313" key="3">
    <source>
        <dbReference type="Proteomes" id="UP001490365"/>
    </source>
</evidence>
<feature type="region of interest" description="Disordered" evidence="1">
    <location>
        <begin position="1"/>
        <end position="22"/>
    </location>
</feature>
<dbReference type="RefSeq" id="WP_351958053.1">
    <property type="nucleotide sequence ID" value="NZ_JBEOZM010000007.1"/>
</dbReference>
<accession>A0ABV1TH00</accession>
<name>A0ABV1TH00_9ACTN</name>
<feature type="compositionally biased region" description="Basic and acidic residues" evidence="1">
    <location>
        <begin position="1"/>
        <end position="13"/>
    </location>
</feature>
<evidence type="ECO:0000313" key="2">
    <source>
        <dbReference type="EMBL" id="MER6269302.1"/>
    </source>
</evidence>
<sequence>MGIKDERPRESSHIVRTGAESARLTELDQELAEQLVNGPALRG</sequence>